<evidence type="ECO:0000313" key="2">
    <source>
        <dbReference type="EMBL" id="KAL0953938.1"/>
    </source>
</evidence>
<name>A0ABR3JEU6_9AGAR</name>
<keyword evidence="3" id="KW-1185">Reference proteome</keyword>
<organism evidence="2 3">
    <name type="scientific">Hohenbuehelia grisea</name>
    <dbReference type="NCBI Taxonomy" id="104357"/>
    <lineage>
        <taxon>Eukaryota</taxon>
        <taxon>Fungi</taxon>
        <taxon>Dikarya</taxon>
        <taxon>Basidiomycota</taxon>
        <taxon>Agaricomycotina</taxon>
        <taxon>Agaricomycetes</taxon>
        <taxon>Agaricomycetidae</taxon>
        <taxon>Agaricales</taxon>
        <taxon>Pleurotineae</taxon>
        <taxon>Pleurotaceae</taxon>
        <taxon>Hohenbuehelia</taxon>
    </lineage>
</organism>
<keyword evidence="1" id="KW-0732">Signal</keyword>
<reference evidence="3" key="1">
    <citation type="submission" date="2024-06" db="EMBL/GenBank/DDBJ databases">
        <title>Multi-omics analyses provide insights into the biosynthesis of the anticancer antibiotic pleurotin in Hohenbuehelia grisea.</title>
        <authorList>
            <person name="Weaver J.A."/>
            <person name="Alberti F."/>
        </authorList>
    </citation>
    <scope>NUCLEOTIDE SEQUENCE [LARGE SCALE GENOMIC DNA]</scope>
    <source>
        <strain evidence="3">T-177</strain>
    </source>
</reference>
<sequence>MHFTKTITSGAVALSLAAQAYGHAAVLPPLGVAGEMTRDQVQRPTDDQPCGGINVNANLATSQRLQADDQGKFSAEVTNFDPLLDGSEQFTMKVSATASTADMVNGAISKNGPLLLFRVPERNTIEATLPNGVKCSGGPDGNLCLASFRSVSGFGNCVVIQQGPPKAAAAAAAAGQPAAGANAAAAGSGQAAAGGAPAVPPANAAVPNQAAAGANGAGAASAQAAPGGAPAAPVVNAAAPNTAAAGVAPAPVNAAAATQANAAQAGNGKALPPAAVAAPAAQSVASGAAPVAPNTGAQGAASAVPAASKAGKVIAGRTLLPRLYRERAARGIVNDNVVEKRSFSSWIWA</sequence>
<comment type="caution">
    <text evidence="2">The sequence shown here is derived from an EMBL/GenBank/DDBJ whole genome shotgun (WGS) entry which is preliminary data.</text>
</comment>
<evidence type="ECO:0000313" key="3">
    <source>
        <dbReference type="Proteomes" id="UP001556367"/>
    </source>
</evidence>
<feature type="chain" id="PRO_5046617395" evidence="1">
    <location>
        <begin position="23"/>
        <end position="349"/>
    </location>
</feature>
<proteinExistence type="predicted"/>
<gene>
    <name evidence="2" type="ORF">HGRIS_005102</name>
</gene>
<dbReference type="EMBL" id="JASNQZ010000008">
    <property type="protein sequence ID" value="KAL0953938.1"/>
    <property type="molecule type" value="Genomic_DNA"/>
</dbReference>
<feature type="signal peptide" evidence="1">
    <location>
        <begin position="1"/>
        <end position="22"/>
    </location>
</feature>
<dbReference type="Proteomes" id="UP001556367">
    <property type="component" value="Unassembled WGS sequence"/>
</dbReference>
<evidence type="ECO:0000256" key="1">
    <source>
        <dbReference type="SAM" id="SignalP"/>
    </source>
</evidence>
<protein>
    <submittedName>
        <fullName evidence="2">Uncharacterized protein</fullName>
    </submittedName>
</protein>
<accession>A0ABR3JEU6</accession>